<protein>
    <recommendedName>
        <fullName evidence="3">Spore coat protein CotO</fullName>
    </recommendedName>
</protein>
<evidence type="ECO:0000313" key="2">
    <source>
        <dbReference type="Proteomes" id="UP000809829"/>
    </source>
</evidence>
<name>A0ABS2QSU4_9BACI</name>
<accession>A0ABS2QSU4</accession>
<dbReference type="Proteomes" id="UP000809829">
    <property type="component" value="Unassembled WGS sequence"/>
</dbReference>
<evidence type="ECO:0008006" key="3">
    <source>
        <dbReference type="Google" id="ProtNLM"/>
    </source>
</evidence>
<evidence type="ECO:0000313" key="1">
    <source>
        <dbReference type="EMBL" id="MBM7702540.1"/>
    </source>
</evidence>
<dbReference type="EMBL" id="JAFBFC010000002">
    <property type="protein sequence ID" value="MBM7702540.1"/>
    <property type="molecule type" value="Genomic_DNA"/>
</dbReference>
<comment type="caution">
    <text evidence="1">The sequence shown here is derived from an EMBL/GenBank/DDBJ whole genome shotgun (WGS) entry which is preliminary data.</text>
</comment>
<sequence>MKNSKSRSEENEPLMYIVQPTIQQMKRSMQYYFHSPADQSKTVVKEIEEKSLPKEEPSFSLIKTVDESAKKEEARKPNKMFQEMSIKEKAAFLAGFPKHMSQPICELTTKIDKYVGTIVEVKEDYIAFIAPPKTEELKIKIDNIRKISIIKI</sequence>
<proteinExistence type="predicted"/>
<reference evidence="1 2" key="1">
    <citation type="submission" date="2021-01" db="EMBL/GenBank/DDBJ databases">
        <title>Genomic Encyclopedia of Type Strains, Phase IV (KMG-IV): sequencing the most valuable type-strain genomes for metagenomic binning, comparative biology and taxonomic classification.</title>
        <authorList>
            <person name="Goeker M."/>
        </authorList>
    </citation>
    <scope>NUCLEOTIDE SEQUENCE [LARGE SCALE GENOMIC DNA]</scope>
    <source>
        <strain evidence="1 2">DSM 104297</strain>
    </source>
</reference>
<gene>
    <name evidence="1" type="ORF">JOC83_001374</name>
</gene>
<dbReference type="RefSeq" id="WP_205185664.1">
    <property type="nucleotide sequence ID" value="NZ_JAFBFC010000002.1"/>
</dbReference>
<dbReference type="Pfam" id="PF14153">
    <property type="entry name" value="Spore_coat_CotO"/>
    <property type="match status" value="1"/>
</dbReference>
<keyword evidence="2" id="KW-1185">Reference proteome</keyword>
<dbReference type="InterPro" id="IPR025439">
    <property type="entry name" value="Spore_coat_CotO"/>
</dbReference>
<organism evidence="1 2">
    <name type="scientific">Priestia iocasae</name>
    <dbReference type="NCBI Taxonomy" id="2291674"/>
    <lineage>
        <taxon>Bacteria</taxon>
        <taxon>Bacillati</taxon>
        <taxon>Bacillota</taxon>
        <taxon>Bacilli</taxon>
        <taxon>Bacillales</taxon>
        <taxon>Bacillaceae</taxon>
        <taxon>Priestia</taxon>
    </lineage>
</organism>